<dbReference type="PIRSF" id="PIRSF018153">
    <property type="entry name" value="Glyco_trans_15"/>
    <property type="match status" value="1"/>
</dbReference>
<organism evidence="4 5">
    <name type="scientific">Dentiscutata erythropus</name>
    <dbReference type="NCBI Taxonomy" id="1348616"/>
    <lineage>
        <taxon>Eukaryota</taxon>
        <taxon>Fungi</taxon>
        <taxon>Fungi incertae sedis</taxon>
        <taxon>Mucoromycota</taxon>
        <taxon>Glomeromycotina</taxon>
        <taxon>Glomeromycetes</taxon>
        <taxon>Diversisporales</taxon>
        <taxon>Gigasporaceae</taxon>
        <taxon>Dentiscutata</taxon>
    </lineage>
</organism>
<keyword evidence="5" id="KW-1185">Reference proteome</keyword>
<gene>
    <name evidence="4" type="ORF">DERYTH_LOCUS1125</name>
</gene>
<accession>A0A9N8VV30</accession>
<dbReference type="InterPro" id="IPR029044">
    <property type="entry name" value="Nucleotide-diphossugar_trans"/>
</dbReference>
<dbReference type="GO" id="GO:0006487">
    <property type="term" value="P:protein N-linked glycosylation"/>
    <property type="evidence" value="ECO:0007669"/>
    <property type="project" value="TreeGrafter"/>
</dbReference>
<dbReference type="OrthoDB" id="439943at2759"/>
<dbReference type="AlphaFoldDB" id="A0A9N8VV30"/>
<proteinExistence type="inferred from homology"/>
<comment type="caution">
    <text evidence="4">The sequence shown here is derived from an EMBL/GenBank/DDBJ whole genome shotgun (WGS) entry which is preliminary data.</text>
</comment>
<keyword evidence="2" id="KW-0808">Transferase</keyword>
<dbReference type="SUPFAM" id="SSF53448">
    <property type="entry name" value="Nucleotide-diphospho-sugar transferases"/>
    <property type="match status" value="1"/>
</dbReference>
<evidence type="ECO:0000256" key="3">
    <source>
        <dbReference type="PIRSR" id="PIRSR018153-1"/>
    </source>
</evidence>
<dbReference type="PANTHER" id="PTHR31121:SF6">
    <property type="entry name" value="ALPHA-1,2 MANNOSYLTRANSFERASE KTR1"/>
    <property type="match status" value="1"/>
</dbReference>
<dbReference type="GO" id="GO:0016020">
    <property type="term" value="C:membrane"/>
    <property type="evidence" value="ECO:0007669"/>
    <property type="project" value="InterPro"/>
</dbReference>
<dbReference type="PANTHER" id="PTHR31121">
    <property type="entry name" value="ALPHA-1,2 MANNOSYLTRANSFERASE KTR1"/>
    <property type="match status" value="1"/>
</dbReference>
<name>A0A9N8VV30_9GLOM</name>
<evidence type="ECO:0000313" key="5">
    <source>
        <dbReference type="Proteomes" id="UP000789405"/>
    </source>
</evidence>
<dbReference type="InterPro" id="IPR002685">
    <property type="entry name" value="Glyco_trans_15"/>
</dbReference>
<reference evidence="4" key="1">
    <citation type="submission" date="2021-06" db="EMBL/GenBank/DDBJ databases">
        <authorList>
            <person name="Kallberg Y."/>
            <person name="Tangrot J."/>
            <person name="Rosling A."/>
        </authorList>
    </citation>
    <scope>NUCLEOTIDE SEQUENCE</scope>
    <source>
        <strain evidence="4">MA453B</strain>
    </source>
</reference>
<comment type="similarity">
    <text evidence="1">Belongs to the glycosyltransferase 15 family.</text>
</comment>
<dbReference type="Pfam" id="PF01793">
    <property type="entry name" value="Glyco_transf_15"/>
    <property type="match status" value="1"/>
</dbReference>
<evidence type="ECO:0000256" key="1">
    <source>
        <dbReference type="ARBA" id="ARBA00007677"/>
    </source>
</evidence>
<dbReference type="GO" id="GO:0000032">
    <property type="term" value="P:cell wall mannoprotein biosynthetic process"/>
    <property type="evidence" value="ECO:0007669"/>
    <property type="project" value="TreeGrafter"/>
</dbReference>
<feature type="active site" description="Nucleophile" evidence="3">
    <location>
        <position position="253"/>
    </location>
</feature>
<dbReference type="Proteomes" id="UP000789405">
    <property type="component" value="Unassembled WGS sequence"/>
</dbReference>
<dbReference type="GO" id="GO:0005794">
    <property type="term" value="C:Golgi apparatus"/>
    <property type="evidence" value="ECO:0007669"/>
    <property type="project" value="TreeGrafter"/>
</dbReference>
<evidence type="ECO:0000313" key="4">
    <source>
        <dbReference type="EMBL" id="CAG8463607.1"/>
    </source>
</evidence>
<dbReference type="Gene3D" id="3.90.550.10">
    <property type="entry name" value="Spore Coat Polysaccharide Biosynthesis Protein SpsA, Chain A"/>
    <property type="match status" value="1"/>
</dbReference>
<dbReference type="GO" id="GO:0000026">
    <property type="term" value="F:alpha-1,2-mannosyltransferase activity"/>
    <property type="evidence" value="ECO:0007669"/>
    <property type="project" value="TreeGrafter"/>
</dbReference>
<dbReference type="FunFam" id="3.90.550.10:FF:000051">
    <property type="entry name" value="Alpha-1,2-mannosyltransferase (Ktr4)"/>
    <property type="match status" value="1"/>
</dbReference>
<evidence type="ECO:0000256" key="2">
    <source>
        <dbReference type="ARBA" id="ARBA00022679"/>
    </source>
</evidence>
<protein>
    <submittedName>
        <fullName evidence="4">8822_t:CDS:1</fullName>
    </submittedName>
</protein>
<sequence>MLKPYSRKYGFQGMNNVLQENNIEIGQIGKANACFVVLTRSSELNEIRSTMRQIEDRFNRKYNYPYVFLNDEPFTEEFKNFTKVMTKAKIEYGLVPKEHWSIPNHIDIELANERMRELEDNGVPYGGALSYHHMCRNTKFTLAYDHALIRFYSGFFHHHELINNYDYYWRLEPGVEYYCDIDFDPFIYMKENDIKYGFTLVPPESLSTVPTLWSTMKEFMIKHPHLIENDTLLEYLTDDSGDYNLCQFQSNFEIADLSLWRGEAYTKFFNFLEEKGGFYYERWGDAPVHTIATALFLKKHQVRFFEEIAYRHGSIANCPKGNKFRYKCLCNPDDSLEKYHKISKTEIYKDGL</sequence>
<dbReference type="EMBL" id="CAJVPY010000295">
    <property type="protein sequence ID" value="CAG8463607.1"/>
    <property type="molecule type" value="Genomic_DNA"/>
</dbReference>